<reference evidence="5" key="1">
    <citation type="submission" date="2021-01" db="EMBL/GenBank/DDBJ databases">
        <title>Adiantum capillus-veneris genome.</title>
        <authorList>
            <person name="Fang Y."/>
            <person name="Liao Q."/>
        </authorList>
    </citation>
    <scope>NUCLEOTIDE SEQUENCE</scope>
    <source>
        <strain evidence="5">H3</strain>
        <tissue evidence="5">Leaf</tissue>
    </source>
</reference>
<dbReference type="GO" id="GO:0003700">
    <property type="term" value="F:DNA-binding transcription factor activity"/>
    <property type="evidence" value="ECO:0007669"/>
    <property type="project" value="InterPro"/>
</dbReference>
<dbReference type="Pfam" id="PF14379">
    <property type="entry name" value="Myb_CC_LHEQLE"/>
    <property type="match status" value="1"/>
</dbReference>
<dbReference type="PANTHER" id="PTHR31499">
    <property type="entry name" value="MYB FAMILY TRANSCRIPTION FACTOR PHL11"/>
    <property type="match status" value="1"/>
</dbReference>
<organism evidence="5 6">
    <name type="scientific">Adiantum capillus-veneris</name>
    <name type="common">Maidenhair fern</name>
    <dbReference type="NCBI Taxonomy" id="13818"/>
    <lineage>
        <taxon>Eukaryota</taxon>
        <taxon>Viridiplantae</taxon>
        <taxon>Streptophyta</taxon>
        <taxon>Embryophyta</taxon>
        <taxon>Tracheophyta</taxon>
        <taxon>Polypodiopsida</taxon>
        <taxon>Polypodiidae</taxon>
        <taxon>Polypodiales</taxon>
        <taxon>Pteridineae</taxon>
        <taxon>Pteridaceae</taxon>
        <taxon>Vittarioideae</taxon>
        <taxon>Adiantum</taxon>
    </lineage>
</organism>
<dbReference type="FunFam" id="1.10.10.60:FF:000002">
    <property type="entry name" value="Myb family transcription factor"/>
    <property type="match status" value="1"/>
</dbReference>
<dbReference type="Proteomes" id="UP000886520">
    <property type="component" value="Chromosome 10"/>
</dbReference>
<dbReference type="InterPro" id="IPR025756">
    <property type="entry name" value="Myb_CC_LHEQLE"/>
</dbReference>
<keyword evidence="1" id="KW-0805">Transcription regulation</keyword>
<comment type="caution">
    <text evidence="5">The sequence shown here is derived from an EMBL/GenBank/DDBJ whole genome shotgun (WGS) entry which is preliminary data.</text>
</comment>
<dbReference type="InterPro" id="IPR006447">
    <property type="entry name" value="Myb_dom_plants"/>
</dbReference>
<evidence type="ECO:0000256" key="2">
    <source>
        <dbReference type="ARBA" id="ARBA00023163"/>
    </source>
</evidence>
<sequence>MRCSRISNAKQFADVAKSVAKAAQNSLQISLRASQNLCRSTHEGLARLFYGLRPLPAQLLQARHFSAFRSASSLVCPLCCGATKMYNAKKFSTTSLVHHRTPGMPDPRFSSGSNMAISDDGGGEIAARVAAATASKQRLRWTSDLHNRFVEAVTQLGGPERATPKGVLRAMGVQGLTIYHVKSHLQKYRLAKYMPESGKDGMDNERGPLADVLTNSDDATGLHITESLRMQMEVQKRLHEQLQVHRQLQLRIEAQGKYLLKILEEQQRLTETLRPPVSASKEPEEPLFVEPLAIETPEAKSNYPQNLYSSSQLLDLSSSATGLMNMALANYAKLSVEGLTAQEEKPLPAVGKEELAHERGELSCQPPSKRPRVIDDDLKGNEKVLHLEGLRKAGFEGVSLTPQYALLQDFVPIL</sequence>
<dbReference type="Pfam" id="PF00249">
    <property type="entry name" value="Myb_DNA-binding"/>
    <property type="match status" value="1"/>
</dbReference>
<dbReference type="InterPro" id="IPR001005">
    <property type="entry name" value="SANT/Myb"/>
</dbReference>
<dbReference type="InterPro" id="IPR017930">
    <property type="entry name" value="Myb_dom"/>
</dbReference>
<dbReference type="PROSITE" id="PS51294">
    <property type="entry name" value="HTH_MYB"/>
    <property type="match status" value="1"/>
</dbReference>
<evidence type="ECO:0000256" key="3">
    <source>
        <dbReference type="ARBA" id="ARBA00023242"/>
    </source>
</evidence>
<dbReference type="GO" id="GO:0003677">
    <property type="term" value="F:DNA binding"/>
    <property type="evidence" value="ECO:0007669"/>
    <property type="project" value="InterPro"/>
</dbReference>
<protein>
    <recommendedName>
        <fullName evidence="4">HTH myb-type domain-containing protein</fullName>
    </recommendedName>
</protein>
<dbReference type="Gene3D" id="1.10.10.60">
    <property type="entry name" value="Homeodomain-like"/>
    <property type="match status" value="1"/>
</dbReference>
<evidence type="ECO:0000313" key="6">
    <source>
        <dbReference type="Proteomes" id="UP000886520"/>
    </source>
</evidence>
<evidence type="ECO:0000259" key="4">
    <source>
        <dbReference type="PROSITE" id="PS51294"/>
    </source>
</evidence>
<dbReference type="PANTHER" id="PTHR31499:SF79">
    <property type="entry name" value="HTH MYB-TYPE DOMAIN-CONTAINING PROTEIN"/>
    <property type="match status" value="1"/>
</dbReference>
<keyword evidence="6" id="KW-1185">Reference proteome</keyword>
<accession>A0A9D4UUB0</accession>
<keyword evidence="3" id="KW-0539">Nucleus</keyword>
<gene>
    <name evidence="5" type="ORF">GOP47_0010211</name>
</gene>
<dbReference type="InterPro" id="IPR009057">
    <property type="entry name" value="Homeodomain-like_sf"/>
</dbReference>
<keyword evidence="2" id="KW-0804">Transcription</keyword>
<dbReference type="AlphaFoldDB" id="A0A9D4UUB0"/>
<feature type="domain" description="HTH myb-type" evidence="4">
    <location>
        <begin position="133"/>
        <end position="193"/>
    </location>
</feature>
<evidence type="ECO:0000256" key="1">
    <source>
        <dbReference type="ARBA" id="ARBA00023015"/>
    </source>
</evidence>
<dbReference type="OrthoDB" id="551907at2759"/>
<dbReference type="SUPFAM" id="SSF46689">
    <property type="entry name" value="Homeodomain-like"/>
    <property type="match status" value="1"/>
</dbReference>
<proteinExistence type="predicted"/>
<dbReference type="InterPro" id="IPR046955">
    <property type="entry name" value="PHR1-like"/>
</dbReference>
<name>A0A9D4UUB0_ADICA</name>
<evidence type="ECO:0000313" key="5">
    <source>
        <dbReference type="EMBL" id="KAI5074250.1"/>
    </source>
</evidence>
<dbReference type="EMBL" id="JABFUD020000010">
    <property type="protein sequence ID" value="KAI5074250.1"/>
    <property type="molecule type" value="Genomic_DNA"/>
</dbReference>
<dbReference type="NCBIfam" id="TIGR01557">
    <property type="entry name" value="myb_SHAQKYF"/>
    <property type="match status" value="1"/>
</dbReference>